<comment type="caution">
    <text evidence="1">The sequence shown here is derived from an EMBL/GenBank/DDBJ whole genome shotgun (WGS) entry which is preliminary data.</text>
</comment>
<dbReference type="EMBL" id="JACLAH010000005">
    <property type="protein sequence ID" value="MBC2648105.1"/>
    <property type="molecule type" value="Genomic_DNA"/>
</dbReference>
<accession>A0ABR6TX17</accession>
<evidence type="ECO:0000313" key="2">
    <source>
        <dbReference type="Proteomes" id="UP000586346"/>
    </source>
</evidence>
<protein>
    <submittedName>
        <fullName evidence="1">Glycoside hydrolase family 99-like domain-containing protein</fullName>
    </submittedName>
</protein>
<dbReference type="Gene3D" id="3.20.20.80">
    <property type="entry name" value="Glycosidases"/>
    <property type="match status" value="1"/>
</dbReference>
<dbReference type="PANTHER" id="PTHR41244:SF1">
    <property type="entry name" value="GLYCOSYLTRANSFERASE"/>
    <property type="match status" value="1"/>
</dbReference>
<proteinExistence type="predicted"/>
<dbReference type="Proteomes" id="UP000586346">
    <property type="component" value="Unassembled WGS sequence"/>
</dbReference>
<dbReference type="PANTHER" id="PTHR41244">
    <property type="entry name" value="RHAMNAN SYNTHESIS F"/>
    <property type="match status" value="1"/>
</dbReference>
<sequence>MNRKLYQLVRKVYWKLPFSDETKEAIVGRVRRAIRNAKQQPNSTANDFVDTTKDDYIHQILSSAKPASSEYVAESMDHFERKEGDAKIIAYYLTQFHPNPENDEWWGKGVTEWNNVCRAKPQFVGHSQPRLPGELGFYDLRLKENMLRQVELAKNYGVYGFSFYYYWFDGARLLERPLDLFMSNPDIDFPFSLCWANESWTRRFDGTCGEILMKQSDSVDSYKTFIESVIPYMQDPRYIKVGGKPLLTVYRPSFIPDCKNVLQHWRNKCNEAGVGDIHLVGVKEHTWEHDLLAIGFDAQSEFHPGTLFKHCSDITHSIKFVQPKFEGLVLDYEDIVVNKKYFKYNYDRLYRAVMPMWDNTARRDNKGMIFHKSTPALYKNWLQDVIVEANERTDVEDKLIFINAWNEWGEGAYLEPDREYGYAYLQATRDAVESSRYKK</sequence>
<keyword evidence="2" id="KW-1185">Reference proteome</keyword>
<evidence type="ECO:0000313" key="1">
    <source>
        <dbReference type="EMBL" id="MBC2648105.1"/>
    </source>
</evidence>
<dbReference type="InterPro" id="IPR032719">
    <property type="entry name" value="WbsX"/>
</dbReference>
<dbReference type="Pfam" id="PF14307">
    <property type="entry name" value="Glyco_tran_WbsX"/>
    <property type="match status" value="1"/>
</dbReference>
<organism evidence="1 2">
    <name type="scientific">Citrobacter braakii</name>
    <dbReference type="NCBI Taxonomy" id="57706"/>
    <lineage>
        <taxon>Bacteria</taxon>
        <taxon>Pseudomonadati</taxon>
        <taxon>Pseudomonadota</taxon>
        <taxon>Gammaproteobacteria</taxon>
        <taxon>Enterobacterales</taxon>
        <taxon>Enterobacteriaceae</taxon>
        <taxon>Citrobacter</taxon>
        <taxon>Citrobacter freundii complex</taxon>
    </lineage>
</organism>
<dbReference type="CDD" id="cd11579">
    <property type="entry name" value="Glyco_tran_WbsX"/>
    <property type="match status" value="1"/>
</dbReference>
<reference evidence="1 2" key="1">
    <citation type="submission" date="2020-08" db="EMBL/GenBank/DDBJ databases">
        <title>Emergence and comparative genomics analysis of Citrobacter in Fennec fox imported from North Africa to China.</title>
        <authorList>
            <person name="Zheng B."/>
        </authorList>
    </citation>
    <scope>NUCLEOTIDE SEQUENCE [LARGE SCALE GENOMIC DNA]</scope>
    <source>
        <strain evidence="1 2">FF371</strain>
    </source>
</reference>
<dbReference type="RefSeq" id="WP_181630352.1">
    <property type="nucleotide sequence ID" value="NZ_CBDITX010000011.1"/>
</dbReference>
<name>A0ABR6TX17_CITBR</name>
<gene>
    <name evidence="1" type="ORF">H6P72_16005</name>
</gene>